<evidence type="ECO:0000256" key="16">
    <source>
        <dbReference type="ARBA" id="ARBA00023212"/>
    </source>
</evidence>
<evidence type="ECO:0000259" key="22">
    <source>
        <dbReference type="Pfam" id="PF02800"/>
    </source>
</evidence>
<keyword evidence="11" id="KW-0702">S-nitrosylation</keyword>
<evidence type="ECO:0000256" key="17">
    <source>
        <dbReference type="ARBA" id="ARBA00023242"/>
    </source>
</evidence>
<dbReference type="PANTHER" id="PTHR10836">
    <property type="entry name" value="GLYCERALDEHYDE 3-PHOSPHATE DEHYDROGENASE"/>
    <property type="match status" value="1"/>
</dbReference>
<evidence type="ECO:0000256" key="9">
    <source>
        <dbReference type="ARBA" id="ARBA00022679"/>
    </source>
</evidence>
<evidence type="ECO:0000256" key="8">
    <source>
        <dbReference type="ARBA" id="ARBA00022490"/>
    </source>
</evidence>
<evidence type="ECO:0000256" key="11">
    <source>
        <dbReference type="ARBA" id="ARBA00022799"/>
    </source>
</evidence>
<dbReference type="GO" id="GO:0005634">
    <property type="term" value="C:nucleus"/>
    <property type="evidence" value="ECO:0007669"/>
    <property type="project" value="UniProtKB-SubCell"/>
</dbReference>
<dbReference type="GO" id="GO:0005856">
    <property type="term" value="C:cytoskeleton"/>
    <property type="evidence" value="ECO:0007669"/>
    <property type="project" value="UniProtKB-SubCell"/>
</dbReference>
<dbReference type="InterPro" id="IPR020831">
    <property type="entry name" value="GlycerAld/Erythrose_P_DH"/>
</dbReference>
<comment type="caution">
    <text evidence="23">The sequence shown here is derived from an EMBL/GenBank/DDBJ whole genome shotgun (WGS) entry which is preliminary data.</text>
</comment>
<dbReference type="GO" id="GO:0005829">
    <property type="term" value="C:cytosol"/>
    <property type="evidence" value="ECO:0007669"/>
    <property type="project" value="UniProtKB-SubCell"/>
</dbReference>
<dbReference type="PANTHER" id="PTHR10836:SF111">
    <property type="entry name" value="GLYCERALDEHYDE-3-PHOSPHATE DEHYDROGENASE"/>
    <property type="match status" value="1"/>
</dbReference>
<evidence type="ECO:0000256" key="2">
    <source>
        <dbReference type="ARBA" id="ARBA00004245"/>
    </source>
</evidence>
<keyword evidence="15" id="KW-0324">Glycolysis</keyword>
<evidence type="ECO:0000256" key="14">
    <source>
        <dbReference type="ARBA" id="ARBA00023027"/>
    </source>
</evidence>
<evidence type="ECO:0000256" key="6">
    <source>
        <dbReference type="ARBA" id="ARBA00013119"/>
    </source>
</evidence>
<dbReference type="GO" id="GO:0006915">
    <property type="term" value="P:apoptotic process"/>
    <property type="evidence" value="ECO:0007669"/>
    <property type="project" value="UniProtKB-KW"/>
</dbReference>
<dbReference type="EC" id="1.2.1.12" evidence="6"/>
<dbReference type="Gene3D" id="3.30.360.10">
    <property type="entry name" value="Dihydrodipicolinate Reductase, domain 2"/>
    <property type="match status" value="1"/>
</dbReference>
<organism evidence="23 24">
    <name type="scientific">Monodon monoceros</name>
    <name type="common">Narwhal</name>
    <name type="synonym">Ceratodon monodon</name>
    <dbReference type="NCBI Taxonomy" id="40151"/>
    <lineage>
        <taxon>Eukaryota</taxon>
        <taxon>Metazoa</taxon>
        <taxon>Chordata</taxon>
        <taxon>Craniata</taxon>
        <taxon>Vertebrata</taxon>
        <taxon>Euteleostomi</taxon>
        <taxon>Mammalia</taxon>
        <taxon>Eutheria</taxon>
        <taxon>Laurasiatheria</taxon>
        <taxon>Artiodactyla</taxon>
        <taxon>Whippomorpha</taxon>
        <taxon>Cetacea</taxon>
        <taxon>Odontoceti</taxon>
        <taxon>Monodontidae</taxon>
        <taxon>Monodon</taxon>
    </lineage>
</organism>
<dbReference type="EMBL" id="RWIC01000730">
    <property type="protein sequence ID" value="TKC40586.1"/>
    <property type="molecule type" value="Genomic_DNA"/>
</dbReference>
<keyword evidence="8" id="KW-0963">Cytoplasm</keyword>
<dbReference type="GO" id="GO:0006096">
    <property type="term" value="P:glycolytic process"/>
    <property type="evidence" value="ECO:0007669"/>
    <property type="project" value="UniProtKB-KW"/>
</dbReference>
<evidence type="ECO:0000256" key="15">
    <source>
        <dbReference type="ARBA" id="ARBA00023152"/>
    </source>
</evidence>
<dbReference type="Pfam" id="PF02800">
    <property type="entry name" value="Gp_dh_C"/>
    <property type="match status" value="1"/>
</dbReference>
<evidence type="ECO:0000256" key="18">
    <source>
        <dbReference type="ARBA" id="ARBA00031890"/>
    </source>
</evidence>
<keyword evidence="9" id="KW-0808">Transferase</keyword>
<dbReference type="InterPro" id="IPR020829">
    <property type="entry name" value="GlycerAld_3-P_DH_cat"/>
</dbReference>
<keyword evidence="16" id="KW-0206">Cytoskeleton</keyword>
<evidence type="ECO:0000256" key="21">
    <source>
        <dbReference type="ARBA" id="ARBA00048005"/>
    </source>
</evidence>
<comment type="catalytic activity">
    <reaction evidence="20">
        <text>D-glyceraldehyde 3-phosphate + phosphate + NAD(+) = (2R)-3-phospho-glyceroyl phosphate + NADH + H(+)</text>
        <dbReference type="Rhea" id="RHEA:10300"/>
        <dbReference type="ChEBI" id="CHEBI:15378"/>
        <dbReference type="ChEBI" id="CHEBI:43474"/>
        <dbReference type="ChEBI" id="CHEBI:57540"/>
        <dbReference type="ChEBI" id="CHEBI:57604"/>
        <dbReference type="ChEBI" id="CHEBI:57945"/>
        <dbReference type="ChEBI" id="CHEBI:59776"/>
        <dbReference type="EC" id="1.2.1.12"/>
    </reaction>
</comment>
<dbReference type="GO" id="GO:0004365">
    <property type="term" value="F:glyceraldehyde-3-phosphate dehydrogenase (NAD+) (phosphorylating) activity"/>
    <property type="evidence" value="ECO:0007669"/>
    <property type="project" value="UniProtKB-EC"/>
</dbReference>
<feature type="domain" description="Glyceraldehyde 3-phosphate dehydrogenase catalytic" evidence="22">
    <location>
        <begin position="46"/>
        <end position="107"/>
    </location>
</feature>
<accession>A0A4U1EWP0</accession>
<dbReference type="SUPFAM" id="SSF55347">
    <property type="entry name" value="Glyceraldehyde-3-phosphate dehydrogenase-like, C-terminal domain"/>
    <property type="match status" value="1"/>
</dbReference>
<keyword evidence="14" id="KW-0520">NAD</keyword>
<protein>
    <recommendedName>
        <fullName evidence="7">Glyceraldehyde-3-phosphate dehydrogenase</fullName>
        <ecNumber evidence="6">1.2.1.12</ecNumber>
    </recommendedName>
    <alternativeName>
        <fullName evidence="18">Peptidyl-cysteine S-nitrosylase GAPDH</fullName>
    </alternativeName>
</protein>
<evidence type="ECO:0000256" key="12">
    <source>
        <dbReference type="ARBA" id="ARBA00022845"/>
    </source>
</evidence>
<keyword evidence="17" id="KW-0539">Nucleus</keyword>
<dbReference type="InterPro" id="IPR036291">
    <property type="entry name" value="NAD(P)-bd_dom_sf"/>
</dbReference>
<proteinExistence type="inferred from homology"/>
<evidence type="ECO:0000256" key="7">
    <source>
        <dbReference type="ARBA" id="ARBA00021022"/>
    </source>
</evidence>
<evidence type="ECO:0000256" key="19">
    <source>
        <dbReference type="ARBA" id="ARBA00046997"/>
    </source>
</evidence>
<keyword evidence="10" id="KW-0053">Apoptosis</keyword>
<dbReference type="SUPFAM" id="SSF51735">
    <property type="entry name" value="NAD(P)-binding Rossmann-fold domains"/>
    <property type="match status" value="1"/>
</dbReference>
<evidence type="ECO:0000256" key="13">
    <source>
        <dbReference type="ARBA" id="ARBA00023002"/>
    </source>
</evidence>
<keyword evidence="12" id="KW-0810">Translation regulation</keyword>
<keyword evidence="13" id="KW-0560">Oxidoreductase</keyword>
<comment type="subunit">
    <text evidence="19">Homotetramer. Interacts with TPPP; the interaction is direct. Interacts (when S-nitrosylated) with SIAH1; leading to nuclear translocation. Interacts with RILPL1/GOSPEL, leading to prevent the interaction between GAPDH and SIAH1 and prevent nuclear translocation. Interacts with CHP1; the interaction increases the binding of CHP1 with microtubules. Associates with microtubules. Interacts with EIF1AD, USP25, PRKCI and WARS1. Interacts with phosphorylated RPL13A; inhibited by oxidatively-modified low-densitity lipoprotein (LDL(ox)). Component of the GAIT complex. Interacts with FKBP6; leading to inhibit GAPDH catalytic activity. Interacts with TRAF2, promoting TRAF2 ubiquitination. Interacts with TRAF3, promoting TRAF3 ubiquitination.</text>
</comment>
<comment type="pathway">
    <text evidence="4">Carbohydrate degradation; glycolysis; pyruvate from D-glyceraldehyde 3-phosphate: step 1/5.</text>
</comment>
<evidence type="ECO:0000313" key="24">
    <source>
        <dbReference type="Proteomes" id="UP000308365"/>
    </source>
</evidence>
<evidence type="ECO:0000256" key="3">
    <source>
        <dbReference type="ARBA" id="ARBA00004514"/>
    </source>
</evidence>
<evidence type="ECO:0000256" key="1">
    <source>
        <dbReference type="ARBA" id="ARBA00004123"/>
    </source>
</evidence>
<evidence type="ECO:0000256" key="20">
    <source>
        <dbReference type="ARBA" id="ARBA00047698"/>
    </source>
</evidence>
<dbReference type="GO" id="GO:0016740">
    <property type="term" value="F:transferase activity"/>
    <property type="evidence" value="ECO:0007669"/>
    <property type="project" value="UniProtKB-KW"/>
</dbReference>
<evidence type="ECO:0000256" key="4">
    <source>
        <dbReference type="ARBA" id="ARBA00004869"/>
    </source>
</evidence>
<dbReference type="GO" id="GO:0006417">
    <property type="term" value="P:regulation of translation"/>
    <property type="evidence" value="ECO:0007669"/>
    <property type="project" value="UniProtKB-KW"/>
</dbReference>
<dbReference type="Gene3D" id="3.40.50.720">
    <property type="entry name" value="NAD(P)-binding Rossmann-like Domain"/>
    <property type="match status" value="1"/>
</dbReference>
<comment type="catalytic activity">
    <reaction evidence="21">
        <text>S-nitroso-L-cysteinyl-[GAPDH] + L-cysteinyl-[protein] = L-cysteinyl-[GAPDH] + S-nitroso-L-cysteinyl-[protein]</text>
        <dbReference type="Rhea" id="RHEA:66684"/>
        <dbReference type="Rhea" id="RHEA-COMP:10131"/>
        <dbReference type="Rhea" id="RHEA-COMP:17089"/>
        <dbReference type="Rhea" id="RHEA-COMP:17090"/>
        <dbReference type="Rhea" id="RHEA-COMP:17091"/>
        <dbReference type="ChEBI" id="CHEBI:29950"/>
        <dbReference type="ChEBI" id="CHEBI:149494"/>
    </reaction>
    <physiologicalReaction direction="left-to-right" evidence="21">
        <dbReference type="Rhea" id="RHEA:66685"/>
    </physiologicalReaction>
</comment>
<gene>
    <name evidence="23" type="ORF">EI555_012841</name>
</gene>
<reference evidence="24" key="1">
    <citation type="journal article" date="2019" name="IScience">
        <title>Narwhal Genome Reveals Long-Term Low Genetic Diversity despite Current Large Abundance Size.</title>
        <authorList>
            <person name="Westbury M.V."/>
            <person name="Petersen B."/>
            <person name="Garde E."/>
            <person name="Heide-Jorgensen M.P."/>
            <person name="Lorenzen E.D."/>
        </authorList>
    </citation>
    <scope>NUCLEOTIDE SEQUENCE [LARGE SCALE GENOMIC DNA]</scope>
</reference>
<evidence type="ECO:0000256" key="5">
    <source>
        <dbReference type="ARBA" id="ARBA00007406"/>
    </source>
</evidence>
<comment type="similarity">
    <text evidence="5">Belongs to the glyceraldehyde-3-phosphate dehydrogenase family.</text>
</comment>
<dbReference type="AlphaFoldDB" id="A0A4U1EWP0"/>
<sequence>MFVMGINHEKYVNSLKIVSNAFCTINCLAPLAKYDDHRSDLPSGESCKYNDTKKAVKQASEGPLKSILGYTENLAVSCNFTSDTHSFTLDTVVCIALNNHFVKLISW</sequence>
<dbReference type="Proteomes" id="UP000308365">
    <property type="component" value="Unassembled WGS sequence"/>
</dbReference>
<comment type="subcellular location">
    <subcellularLocation>
        <location evidence="2">Cytoplasm</location>
        <location evidence="2">Cytoskeleton</location>
    </subcellularLocation>
    <subcellularLocation>
        <location evidence="3">Cytoplasm</location>
        <location evidence="3">Cytosol</location>
    </subcellularLocation>
    <subcellularLocation>
        <location evidence="1">Nucleus</location>
    </subcellularLocation>
</comment>
<evidence type="ECO:0000256" key="10">
    <source>
        <dbReference type="ARBA" id="ARBA00022703"/>
    </source>
</evidence>
<name>A0A4U1EWP0_MONMO</name>
<evidence type="ECO:0000313" key="23">
    <source>
        <dbReference type="EMBL" id="TKC40586.1"/>
    </source>
</evidence>